<evidence type="ECO:0000256" key="1">
    <source>
        <dbReference type="SAM" id="MobiDB-lite"/>
    </source>
</evidence>
<dbReference type="AlphaFoldDB" id="A0A1Y5RPZ6"/>
<evidence type="ECO:0008006" key="5">
    <source>
        <dbReference type="Google" id="ProtNLM"/>
    </source>
</evidence>
<evidence type="ECO:0000313" key="3">
    <source>
        <dbReference type="EMBL" id="SLN22722.1"/>
    </source>
</evidence>
<gene>
    <name evidence="3" type="ORF">PAM7066_00751</name>
</gene>
<organism evidence="3 4">
    <name type="scientific">Palleronia marisminoris</name>
    <dbReference type="NCBI Taxonomy" id="315423"/>
    <lineage>
        <taxon>Bacteria</taxon>
        <taxon>Pseudomonadati</taxon>
        <taxon>Pseudomonadota</taxon>
        <taxon>Alphaproteobacteria</taxon>
        <taxon>Rhodobacterales</taxon>
        <taxon>Roseobacteraceae</taxon>
        <taxon>Palleronia</taxon>
    </lineage>
</organism>
<dbReference type="Gene3D" id="3.90.930.1">
    <property type="match status" value="1"/>
</dbReference>
<protein>
    <recommendedName>
        <fullName evidence="5">YD repeat-containing protein</fullName>
    </recommendedName>
</protein>
<name>A0A1Y5RPZ6_9RHOB</name>
<keyword evidence="2" id="KW-0732">Signal</keyword>
<feature type="chain" id="PRO_5010984978" description="YD repeat-containing protein" evidence="2">
    <location>
        <begin position="22"/>
        <end position="212"/>
    </location>
</feature>
<accession>A0A1Y5RPZ6</accession>
<keyword evidence="4" id="KW-1185">Reference proteome</keyword>
<dbReference type="OrthoDB" id="7876983at2"/>
<feature type="compositionally biased region" description="Basic and acidic residues" evidence="1">
    <location>
        <begin position="149"/>
        <end position="204"/>
    </location>
</feature>
<reference evidence="3 4" key="1">
    <citation type="submission" date="2017-03" db="EMBL/GenBank/DDBJ databases">
        <authorList>
            <person name="Afonso C.L."/>
            <person name="Miller P.J."/>
            <person name="Scott M.A."/>
            <person name="Spackman E."/>
            <person name="Goraichik I."/>
            <person name="Dimitrov K.M."/>
            <person name="Suarez D.L."/>
            <person name="Swayne D.E."/>
        </authorList>
    </citation>
    <scope>NUCLEOTIDE SEQUENCE [LARGE SCALE GENOMIC DNA]</scope>
    <source>
        <strain evidence="3 4">CECT 7066</strain>
    </source>
</reference>
<dbReference type="Proteomes" id="UP000193870">
    <property type="component" value="Unassembled WGS sequence"/>
</dbReference>
<proteinExistence type="predicted"/>
<dbReference type="RefSeq" id="WP_085852801.1">
    <property type="nucleotide sequence ID" value="NZ_FOPF01000002.1"/>
</dbReference>
<feature type="compositionally biased region" description="Polar residues" evidence="1">
    <location>
        <begin position="116"/>
        <end position="129"/>
    </location>
</feature>
<feature type="region of interest" description="Disordered" evidence="1">
    <location>
        <begin position="116"/>
        <end position="212"/>
    </location>
</feature>
<dbReference type="EMBL" id="FWFV01000002">
    <property type="protein sequence ID" value="SLN22722.1"/>
    <property type="molecule type" value="Genomic_DNA"/>
</dbReference>
<dbReference type="STRING" id="315423.SAMN04488020_102530"/>
<evidence type="ECO:0000256" key="2">
    <source>
        <dbReference type="SAM" id="SignalP"/>
    </source>
</evidence>
<feature type="signal peptide" evidence="2">
    <location>
        <begin position="1"/>
        <end position="21"/>
    </location>
</feature>
<evidence type="ECO:0000313" key="4">
    <source>
        <dbReference type="Proteomes" id="UP000193870"/>
    </source>
</evidence>
<sequence>MKASALSGALALCLLAGTASAQDYQAIAQELYDQGFENQATIRVRDDGLYVETSGSAGTTERVYSLDGTVLREEETRTSDGRKIEREFDESGSLVDEEIKTAEDRKGAVVERVYSETGSLLSEEISTPGGTRIERTYDADGNVVSNNVSRDREARSRGRSEERADRGKSDRGSDKSSGRGNSERGSEKSSDRGNDNRGDGDRKGGGNGRGRG</sequence>